<dbReference type="HOGENOM" id="CLU_2933151_0_0_9"/>
<reference evidence="2 4" key="2">
    <citation type="submission" date="2007-08" db="EMBL/GenBank/DDBJ databases">
        <authorList>
            <person name="Fulton L."/>
            <person name="Clifton S."/>
            <person name="Fulton B."/>
            <person name="Xu J."/>
            <person name="Minx P."/>
            <person name="Pepin K.H."/>
            <person name="Johnson M."/>
            <person name="Thiruvilangam P."/>
            <person name="Bhonagiri V."/>
            <person name="Nash W.E."/>
            <person name="Wang C."/>
            <person name="Mardis E.R."/>
            <person name="Wilson R.K."/>
        </authorList>
    </citation>
    <scope>NUCLEOTIDE SEQUENCE [LARGE SCALE GENOMIC DNA]</scope>
    <source>
        <strain evidence="2 4">DSM 753</strain>
    </source>
</reference>
<dbReference type="Proteomes" id="UP000003490">
    <property type="component" value="Unassembled WGS sequence"/>
</dbReference>
<proteinExistence type="predicted"/>
<dbReference type="EMBL" id="NOXF01000003">
    <property type="protein sequence ID" value="PEQ24858.1"/>
    <property type="molecule type" value="Genomic_DNA"/>
</dbReference>
<evidence type="ECO:0000256" key="1">
    <source>
        <dbReference type="SAM" id="MobiDB-lite"/>
    </source>
</evidence>
<keyword evidence="5" id="KW-1185">Reference proteome</keyword>
<name>A7VSF8_9FIRM</name>
<evidence type="ECO:0000313" key="4">
    <source>
        <dbReference type="Proteomes" id="UP000003490"/>
    </source>
</evidence>
<gene>
    <name evidence="3" type="ORF">CH238_05270</name>
    <name evidence="2" type="ORF">CLOLEP_01499</name>
</gene>
<dbReference type="AlphaFoldDB" id="A7VSF8"/>
<evidence type="ECO:0000313" key="5">
    <source>
        <dbReference type="Proteomes" id="UP000220611"/>
    </source>
</evidence>
<dbReference type="EMBL" id="ABCB02000017">
    <property type="protein sequence ID" value="EDO61988.1"/>
    <property type="molecule type" value="Genomic_DNA"/>
</dbReference>
<feature type="region of interest" description="Disordered" evidence="1">
    <location>
        <begin position="1"/>
        <end position="22"/>
    </location>
</feature>
<accession>A7VSF8</accession>
<organism evidence="2 4">
    <name type="scientific">[Clostridium] leptum DSM 753</name>
    <dbReference type="NCBI Taxonomy" id="428125"/>
    <lineage>
        <taxon>Bacteria</taxon>
        <taxon>Bacillati</taxon>
        <taxon>Bacillota</taxon>
        <taxon>Clostridia</taxon>
        <taxon>Eubacteriales</taxon>
        <taxon>Oscillospiraceae</taxon>
        <taxon>Oscillospiraceae incertae sedis</taxon>
    </lineage>
</organism>
<reference evidence="3 5" key="3">
    <citation type="submission" date="2017-07" db="EMBL/GenBank/DDBJ databases">
        <title>Prevalence of linear plasmids in Cutibacterium (Propionibacterium) acnes isolates obtained from prostatic tissue.</title>
        <authorList>
            <person name="Davidsson S."/>
            <person name="Carlsson J."/>
            <person name="Molling P."/>
            <person name="Andren O."/>
            <person name="Andersson S.-O."/>
            <person name="Brzuszkiewicz E."/>
            <person name="Poehlein A."/>
            <person name="Al-Zeer M."/>
            <person name="Brinkmann V."/>
            <person name="Scavenius C."/>
            <person name="Nazipi S."/>
            <person name="Soderquist B."/>
            <person name="Bruggemann H."/>
        </authorList>
    </citation>
    <scope>NUCLEOTIDE SEQUENCE [LARGE SCALE GENOMIC DNA]</scope>
    <source>
        <strain evidence="3 5">DSM 753</strain>
    </source>
</reference>
<protein>
    <submittedName>
        <fullName evidence="2">Uncharacterized protein</fullName>
    </submittedName>
</protein>
<comment type="caution">
    <text evidence="2">The sequence shown here is derived from an EMBL/GenBank/DDBJ whole genome shotgun (WGS) entry which is preliminary data.</text>
</comment>
<evidence type="ECO:0000313" key="2">
    <source>
        <dbReference type="EMBL" id="EDO61988.1"/>
    </source>
</evidence>
<evidence type="ECO:0000313" key="3">
    <source>
        <dbReference type="EMBL" id="PEQ24858.1"/>
    </source>
</evidence>
<reference evidence="2 4" key="1">
    <citation type="submission" date="2007-08" db="EMBL/GenBank/DDBJ databases">
        <title>Draft genome sequence of Clostridium leptum (DSM 753).</title>
        <authorList>
            <person name="Sudarsanam P."/>
            <person name="Ley R."/>
            <person name="Guruge J."/>
            <person name="Turnbaugh P.J."/>
            <person name="Mahowald M."/>
            <person name="Liep D."/>
            <person name="Gordon J."/>
        </authorList>
    </citation>
    <scope>NUCLEOTIDE SEQUENCE [LARGE SCALE GENOMIC DNA]</scope>
    <source>
        <strain evidence="2 4">DSM 753</strain>
    </source>
</reference>
<sequence>MARKLPLAAYGNRPPRHGRPGPGGGSYVFCLTEFCLEIKRTEKERKKRFADFPRRFQTTE</sequence>
<dbReference type="Proteomes" id="UP000220611">
    <property type="component" value="Unassembled WGS sequence"/>
</dbReference>